<gene>
    <name evidence="1" type="ORF">RFH51_20530</name>
</gene>
<dbReference type="AlphaFoldDB" id="A0AAW8JNF6"/>
<organism evidence="1 2">
    <name type="scientific">Acinetobacter gerneri</name>
    <dbReference type="NCBI Taxonomy" id="202952"/>
    <lineage>
        <taxon>Bacteria</taxon>
        <taxon>Pseudomonadati</taxon>
        <taxon>Pseudomonadota</taxon>
        <taxon>Gammaproteobacteria</taxon>
        <taxon>Moraxellales</taxon>
        <taxon>Moraxellaceae</taxon>
        <taxon>Acinetobacter</taxon>
    </lineage>
</organism>
<dbReference type="EMBL" id="JAVIDA010000068">
    <property type="protein sequence ID" value="MDQ9073815.1"/>
    <property type="molecule type" value="Genomic_DNA"/>
</dbReference>
<comment type="caution">
    <text evidence="1">The sequence shown here is derived from an EMBL/GenBank/DDBJ whole genome shotgun (WGS) entry which is preliminary data.</text>
</comment>
<evidence type="ECO:0008006" key="3">
    <source>
        <dbReference type="Google" id="ProtNLM"/>
    </source>
</evidence>
<dbReference type="RefSeq" id="WP_308957546.1">
    <property type="nucleotide sequence ID" value="NZ_JAVICY010000069.1"/>
</dbReference>
<protein>
    <recommendedName>
        <fullName evidence="3">Bacteriocin immunity protein</fullName>
    </recommendedName>
</protein>
<proteinExistence type="predicted"/>
<accession>A0AAW8JNF6</accession>
<dbReference type="Proteomes" id="UP001243195">
    <property type="component" value="Unassembled WGS sequence"/>
</dbReference>
<evidence type="ECO:0000313" key="2">
    <source>
        <dbReference type="Proteomes" id="UP001243195"/>
    </source>
</evidence>
<reference evidence="1" key="1">
    <citation type="submission" date="2023-08" db="EMBL/GenBank/DDBJ databases">
        <title>Emergence of clinically-relevant ST2 carbapenem-resistant Acinetobacter baumannii strains in hospital sewages in Zhejiang, East of China.</title>
        <authorList>
            <person name="Kaichao C."/>
            <person name="Zhang R."/>
        </authorList>
    </citation>
    <scope>NUCLEOTIDE SEQUENCE</scope>
    <source>
        <strain evidence="1">M-SY-60</strain>
    </source>
</reference>
<sequence length="93" mass="10930">MRLVEIKLPSEQELVQQINQAERELLMLDTDDNKLAQLSLTIQVYYLNGGNEEGKKKVLKLIEQFKSQYPLKSNFHSDIRRFVNLTEKSYQSI</sequence>
<name>A0AAW8JNF6_9GAMM</name>
<evidence type="ECO:0000313" key="1">
    <source>
        <dbReference type="EMBL" id="MDQ9073815.1"/>
    </source>
</evidence>